<reference evidence="3" key="2">
    <citation type="submission" date="2024-02" db="EMBL/GenBank/DDBJ databases">
        <title>Comparative genomics of Cryptococcus and Kwoniella reveals pathogenesis evolution and contrasting modes of karyotype evolution via chromosome fusion or intercentromeric recombination.</title>
        <authorList>
            <person name="Coelho M.A."/>
            <person name="David-Palma M."/>
            <person name="Shea T."/>
            <person name="Bowers K."/>
            <person name="McGinley-Smith S."/>
            <person name="Mohammad A.W."/>
            <person name="Gnirke A."/>
            <person name="Yurkov A.M."/>
            <person name="Nowrousian M."/>
            <person name="Sun S."/>
            <person name="Cuomo C.A."/>
            <person name="Heitman J."/>
        </authorList>
    </citation>
    <scope>NUCLEOTIDE SEQUENCE</scope>
    <source>
        <strain evidence="3">CBS 10117</strain>
    </source>
</reference>
<feature type="compositionally biased region" description="Low complexity" evidence="2">
    <location>
        <begin position="745"/>
        <end position="762"/>
    </location>
</feature>
<name>A0AAJ8KJ57_9TREE</name>
<dbReference type="EMBL" id="CP144530">
    <property type="protein sequence ID" value="WWC58678.1"/>
    <property type="molecule type" value="Genomic_DNA"/>
</dbReference>
<dbReference type="KEGG" id="kdj:28964927"/>
<dbReference type="GeneID" id="28964927"/>
<dbReference type="InterPro" id="IPR032675">
    <property type="entry name" value="LRR_dom_sf"/>
</dbReference>
<keyword evidence="4" id="KW-1185">Reference proteome</keyword>
<dbReference type="PANTHER" id="PTHR38926:SF5">
    <property type="entry name" value="F-BOX AND LEUCINE-RICH REPEAT PROTEIN 6"/>
    <property type="match status" value="1"/>
</dbReference>
<dbReference type="Proteomes" id="UP000078595">
    <property type="component" value="Chromosome 1"/>
</dbReference>
<keyword evidence="1" id="KW-0802">TPR repeat</keyword>
<reference evidence="3" key="1">
    <citation type="submission" date="2013-07" db="EMBL/GenBank/DDBJ databases">
        <authorList>
            <consortium name="The Broad Institute Genome Sequencing Platform"/>
            <person name="Cuomo C."/>
            <person name="Litvintseva A."/>
            <person name="Chen Y."/>
            <person name="Heitman J."/>
            <person name="Sun S."/>
            <person name="Springer D."/>
            <person name="Dromer F."/>
            <person name="Young S.K."/>
            <person name="Zeng Q."/>
            <person name="Gargeya S."/>
            <person name="Fitzgerald M."/>
            <person name="Abouelleil A."/>
            <person name="Alvarado L."/>
            <person name="Berlin A.M."/>
            <person name="Chapman S.B."/>
            <person name="Dewar J."/>
            <person name="Goldberg J."/>
            <person name="Griggs A."/>
            <person name="Gujja S."/>
            <person name="Hansen M."/>
            <person name="Howarth C."/>
            <person name="Imamovic A."/>
            <person name="Larimer J."/>
            <person name="McCowan C."/>
            <person name="Murphy C."/>
            <person name="Pearson M."/>
            <person name="Priest M."/>
            <person name="Roberts A."/>
            <person name="Saif S."/>
            <person name="Shea T."/>
            <person name="Sykes S."/>
            <person name="Wortman J."/>
            <person name="Nusbaum C."/>
            <person name="Birren B."/>
        </authorList>
    </citation>
    <scope>NUCLEOTIDE SEQUENCE</scope>
    <source>
        <strain evidence="3">CBS 10117</strain>
    </source>
</reference>
<dbReference type="SUPFAM" id="SSF52047">
    <property type="entry name" value="RNI-like"/>
    <property type="match status" value="1"/>
</dbReference>
<gene>
    <name evidence="3" type="ORF">I303_101222</name>
</gene>
<evidence type="ECO:0008006" key="5">
    <source>
        <dbReference type="Google" id="ProtNLM"/>
    </source>
</evidence>
<dbReference type="PANTHER" id="PTHR38926">
    <property type="entry name" value="F-BOX DOMAIN CONTAINING PROTEIN, EXPRESSED"/>
    <property type="match status" value="1"/>
</dbReference>
<dbReference type="Gene3D" id="3.80.10.10">
    <property type="entry name" value="Ribonuclease Inhibitor"/>
    <property type="match status" value="1"/>
</dbReference>
<dbReference type="Gene3D" id="1.25.40.10">
    <property type="entry name" value="Tetratricopeptide repeat domain"/>
    <property type="match status" value="1"/>
</dbReference>
<feature type="region of interest" description="Disordered" evidence="2">
    <location>
        <begin position="743"/>
        <end position="783"/>
    </location>
</feature>
<feature type="repeat" description="TPR" evidence="1">
    <location>
        <begin position="19"/>
        <end position="52"/>
    </location>
</feature>
<evidence type="ECO:0000313" key="4">
    <source>
        <dbReference type="Proteomes" id="UP000078595"/>
    </source>
</evidence>
<organism evidence="3 4">
    <name type="scientific">Kwoniella dejecticola CBS 10117</name>
    <dbReference type="NCBI Taxonomy" id="1296121"/>
    <lineage>
        <taxon>Eukaryota</taxon>
        <taxon>Fungi</taxon>
        <taxon>Dikarya</taxon>
        <taxon>Basidiomycota</taxon>
        <taxon>Agaricomycotina</taxon>
        <taxon>Tremellomycetes</taxon>
        <taxon>Tremellales</taxon>
        <taxon>Cryptococcaceae</taxon>
        <taxon>Kwoniella</taxon>
    </lineage>
</organism>
<evidence type="ECO:0000256" key="1">
    <source>
        <dbReference type="PROSITE-ProRule" id="PRU00339"/>
    </source>
</evidence>
<dbReference type="AlphaFoldDB" id="A0AAJ8KJ57"/>
<protein>
    <recommendedName>
        <fullName evidence="5">F-box domain-containing protein</fullName>
    </recommendedName>
</protein>
<sequence length="783" mass="88479">MSKSSRTKTEGVVQFSTRVEEHIRYGKKALKEKDWEEALSQFNKAITYHEKRSLTLWDWRLKAMMEMPELLDTAYKVTKIMIEESPNDYRGHYRQAKILQKRNAIDGALKAATAAVRAGPTKAQDEVLHRALQRYKADLIIAQHESHKRRAAQSADEKRKVELGNLAAKKAQMNFIHLLSPDIIINIAETGSVDNYGFIHKMAGVCRNWRDILSNTGTLWNTLILGKKRVLERVKYHIERTRGNIREIIVKSDFEIFRLTDIDQLLKPHLKNVKRLTIDGDVTKFSRHWQGDFHHLEYLKVKSTSYEATDLVHRLLAFDADQLQELDLEGGRYEHIFNAELDRTLQLQEPANQMISTNDPPFWTEHAPKHLSSIHTLRLRNCWITAAYPDHSELICHFPRLETFEMVNVNWDSNSALIDTTSKAYAWAQRRKPLEIDLIHLTSYNLSGQIRNLGLGEIHAPNLRHLDLWSAHPLGSSSIAPHLGTPGLADALPNLLSLDIGRCTIDFDALKGILKQTPSLKFLNVSYCSLGNTFLEALERHGTEKDLLPNLMALSIAGNSEITSGAIKRFVLSRTANGLKTAARPVETKKGGAFRPSAPIKSAFGPSKHSTTSQSQSQQVRPSQSRSAQISTPAESAFSNIDQPQKILPSIQWLCLDNCDNVEPEMVDFLRRKVRFISNLYSTNIVEARVRGKGRWDWTMEYDIGCGTGETGCHLRRKPGSKDGFYIHHTCQKAIPIETQEPGWTQSTQPQTQSHSQTQSQGLNGGSLGSMISSGSFEGFRNS</sequence>
<dbReference type="InterPro" id="IPR011990">
    <property type="entry name" value="TPR-like_helical_dom_sf"/>
</dbReference>
<accession>A0AAJ8KJ57</accession>
<evidence type="ECO:0000313" key="3">
    <source>
        <dbReference type="EMBL" id="WWC58678.1"/>
    </source>
</evidence>
<dbReference type="RefSeq" id="XP_018267243.2">
    <property type="nucleotide sequence ID" value="XM_018404589.2"/>
</dbReference>
<feature type="compositionally biased region" description="Low complexity" evidence="2">
    <location>
        <begin position="610"/>
        <end position="629"/>
    </location>
</feature>
<proteinExistence type="predicted"/>
<dbReference type="InterPro" id="IPR019734">
    <property type="entry name" value="TPR_rpt"/>
</dbReference>
<evidence type="ECO:0000256" key="2">
    <source>
        <dbReference type="SAM" id="MobiDB-lite"/>
    </source>
</evidence>
<feature type="region of interest" description="Disordered" evidence="2">
    <location>
        <begin position="583"/>
        <end position="636"/>
    </location>
</feature>
<dbReference type="SUPFAM" id="SSF48452">
    <property type="entry name" value="TPR-like"/>
    <property type="match status" value="1"/>
</dbReference>
<dbReference type="PROSITE" id="PS50005">
    <property type="entry name" value="TPR"/>
    <property type="match status" value="1"/>
</dbReference>